<dbReference type="Proteomes" id="UP000261380">
    <property type="component" value="Unplaced"/>
</dbReference>
<dbReference type="PROSITE" id="PS00761">
    <property type="entry name" value="SPASE_I_3"/>
    <property type="match status" value="1"/>
</dbReference>
<keyword evidence="9" id="KW-1185">Reference proteome</keyword>
<evidence type="ECO:0000313" key="9">
    <source>
        <dbReference type="Proteomes" id="UP000261380"/>
    </source>
</evidence>
<keyword evidence="4" id="KW-0378">Hydrolase</keyword>
<evidence type="ECO:0000256" key="2">
    <source>
        <dbReference type="ARBA" id="ARBA00022670"/>
    </source>
</evidence>
<name>A0A3B5L011_9TELE</name>
<dbReference type="Ensembl" id="ENSXCOT00000001163.1">
    <property type="protein sequence ID" value="ENSXCOP00000001149.1"/>
    <property type="gene ID" value="ENSXCOG00000000947.1"/>
</dbReference>
<evidence type="ECO:0000259" key="7">
    <source>
        <dbReference type="Pfam" id="PF10502"/>
    </source>
</evidence>
<reference evidence="8" key="2">
    <citation type="submission" date="2025-09" db="UniProtKB">
        <authorList>
            <consortium name="Ensembl"/>
        </authorList>
    </citation>
    <scope>IDENTIFICATION</scope>
</reference>
<dbReference type="PANTHER" id="PTHR46041">
    <property type="entry name" value="MITOCHONDRIAL INNER MEMBRANE PROTEASE SUBUNIT 2"/>
    <property type="match status" value="1"/>
</dbReference>
<dbReference type="SUPFAM" id="SSF51306">
    <property type="entry name" value="LexA/Signal peptidase"/>
    <property type="match status" value="1"/>
</dbReference>
<dbReference type="InterPro" id="IPR019758">
    <property type="entry name" value="Pept_S26A_signal_pept_1_CS"/>
</dbReference>
<dbReference type="GO" id="GO:0006465">
    <property type="term" value="P:signal peptide processing"/>
    <property type="evidence" value="ECO:0007669"/>
    <property type="project" value="InterPro"/>
</dbReference>
<dbReference type="InterPro" id="IPR037730">
    <property type="entry name" value="IMP2"/>
</dbReference>
<keyword evidence="3" id="KW-0812">Transmembrane</keyword>
<dbReference type="InterPro" id="IPR019533">
    <property type="entry name" value="Peptidase_S26"/>
</dbReference>
<evidence type="ECO:0000256" key="3">
    <source>
        <dbReference type="ARBA" id="ARBA00022692"/>
    </source>
</evidence>
<proteinExistence type="predicted"/>
<dbReference type="AlphaFoldDB" id="A0A3B5L011"/>
<dbReference type="Gene3D" id="2.10.109.10">
    <property type="entry name" value="Umud Fragment, subunit A"/>
    <property type="match status" value="1"/>
</dbReference>
<dbReference type="GO" id="GO:0004252">
    <property type="term" value="F:serine-type endopeptidase activity"/>
    <property type="evidence" value="ECO:0007669"/>
    <property type="project" value="InterPro"/>
</dbReference>
<evidence type="ECO:0000256" key="4">
    <source>
        <dbReference type="ARBA" id="ARBA00022801"/>
    </source>
</evidence>
<dbReference type="CDD" id="cd06530">
    <property type="entry name" value="S26_SPase_I"/>
    <property type="match status" value="1"/>
</dbReference>
<dbReference type="PANTHER" id="PTHR46041:SF2">
    <property type="entry name" value="MITOCHONDRIAL INNER MEMBRANE PROTEASE SUBUNIT 2"/>
    <property type="match status" value="1"/>
</dbReference>
<dbReference type="GeneTree" id="ENSGT00550000075044"/>
<organism evidence="8 9">
    <name type="scientific">Xiphophorus couchianus</name>
    <name type="common">Monterrey platyfish</name>
    <dbReference type="NCBI Taxonomy" id="32473"/>
    <lineage>
        <taxon>Eukaryota</taxon>
        <taxon>Metazoa</taxon>
        <taxon>Chordata</taxon>
        <taxon>Craniata</taxon>
        <taxon>Vertebrata</taxon>
        <taxon>Euteleostomi</taxon>
        <taxon>Actinopterygii</taxon>
        <taxon>Neopterygii</taxon>
        <taxon>Teleostei</taxon>
        <taxon>Neoteleostei</taxon>
        <taxon>Acanthomorphata</taxon>
        <taxon>Ovalentaria</taxon>
        <taxon>Atherinomorphae</taxon>
        <taxon>Cyprinodontiformes</taxon>
        <taxon>Poeciliidae</taxon>
        <taxon>Poeciliinae</taxon>
        <taxon>Xiphophorus</taxon>
    </lineage>
</organism>
<dbReference type="InterPro" id="IPR036286">
    <property type="entry name" value="LexA/Signal_pep-like_sf"/>
</dbReference>
<sequence length="170" mass="19047">MQISNSVSDADNACSFQELIERTAISALGAASSQHHLSVDDYKDAELSILQHQLLQAGKYGPSSSRLVKLAPEYNTESKLIRVGGRLRHSEYLDTEENYKNRYVRVPDGHLWIEGDHRGHSLDSNCFGPVSLGLLHGRASHIIWPPNRWQRIKPSLPPNREPLAAEEDAE</sequence>
<accession>A0A3B5L011</accession>
<evidence type="ECO:0000256" key="1">
    <source>
        <dbReference type="ARBA" id="ARBA00004167"/>
    </source>
</evidence>
<keyword evidence="2" id="KW-0645">Protease</keyword>
<dbReference type="GO" id="GO:0006627">
    <property type="term" value="P:protein processing involved in protein targeting to mitochondrion"/>
    <property type="evidence" value="ECO:0007669"/>
    <property type="project" value="InterPro"/>
</dbReference>
<keyword evidence="6" id="KW-0472">Membrane</keyword>
<comment type="subcellular location">
    <subcellularLocation>
        <location evidence="1">Membrane</location>
        <topology evidence="1">Single-pass membrane protein</topology>
    </subcellularLocation>
</comment>
<keyword evidence="5" id="KW-1133">Transmembrane helix</keyword>
<dbReference type="STRING" id="32473.ENSXCOP00000001149"/>
<evidence type="ECO:0000313" key="8">
    <source>
        <dbReference type="Ensembl" id="ENSXCOP00000001149.1"/>
    </source>
</evidence>
<feature type="domain" description="Peptidase S26" evidence="7">
    <location>
        <begin position="95"/>
        <end position="144"/>
    </location>
</feature>
<protein>
    <recommendedName>
        <fullName evidence="7">Peptidase S26 domain-containing protein</fullName>
    </recommendedName>
</protein>
<evidence type="ECO:0000256" key="6">
    <source>
        <dbReference type="ARBA" id="ARBA00023136"/>
    </source>
</evidence>
<evidence type="ECO:0000256" key="5">
    <source>
        <dbReference type="ARBA" id="ARBA00022989"/>
    </source>
</evidence>
<reference evidence="8" key="1">
    <citation type="submission" date="2025-08" db="UniProtKB">
        <authorList>
            <consortium name="Ensembl"/>
        </authorList>
    </citation>
    <scope>IDENTIFICATION</scope>
</reference>
<dbReference type="Pfam" id="PF10502">
    <property type="entry name" value="Peptidase_S26"/>
    <property type="match status" value="1"/>
</dbReference>
<dbReference type="GO" id="GO:0042720">
    <property type="term" value="C:mitochondrial inner membrane peptidase complex"/>
    <property type="evidence" value="ECO:0007669"/>
    <property type="project" value="InterPro"/>
</dbReference>